<proteinExistence type="predicted"/>
<organism evidence="2 3">
    <name type="scientific">Paenibacillus silvestris</name>
    <dbReference type="NCBI Taxonomy" id="2606219"/>
    <lineage>
        <taxon>Bacteria</taxon>
        <taxon>Bacillati</taxon>
        <taxon>Bacillota</taxon>
        <taxon>Bacilli</taxon>
        <taxon>Bacillales</taxon>
        <taxon>Paenibacillaceae</taxon>
        <taxon>Paenibacillus</taxon>
    </lineage>
</organism>
<dbReference type="SUPFAM" id="SSF55729">
    <property type="entry name" value="Acyl-CoA N-acyltransferases (Nat)"/>
    <property type="match status" value="1"/>
</dbReference>
<evidence type="ECO:0000313" key="3">
    <source>
        <dbReference type="Proteomes" id="UP000481087"/>
    </source>
</evidence>
<dbReference type="Proteomes" id="UP000481087">
    <property type="component" value="Unassembled WGS sequence"/>
</dbReference>
<feature type="domain" description="N-acetyltransferase" evidence="1">
    <location>
        <begin position="5"/>
        <end position="144"/>
    </location>
</feature>
<sequence>MGGNGDIRILSPMSASDVVWLKEQWLLWGGDTVISKGKTHHVQDLDAFIAWVGDVRVGEVTYRLGLHDCELVTINSTLQGIRVGSKLISKVEETVKQLGRNRIWIITTNDNVDALRFFQRCGYRIIAIHQNAVDEARKVKPTIPKVGYYDIPIHDEIELEKIL</sequence>
<dbReference type="PROSITE" id="PS51186">
    <property type="entry name" value="GNAT"/>
    <property type="match status" value="1"/>
</dbReference>
<accession>A0A6L8UYN7</accession>
<gene>
    <name evidence="2" type="ORF">GQF01_13100</name>
</gene>
<dbReference type="InterPro" id="IPR016181">
    <property type="entry name" value="Acyl_CoA_acyltransferase"/>
</dbReference>
<dbReference type="Pfam" id="PF00583">
    <property type="entry name" value="Acetyltransf_1"/>
    <property type="match status" value="1"/>
</dbReference>
<dbReference type="RefSeq" id="WP_161407226.1">
    <property type="nucleotide sequence ID" value="NZ_WTUZ01000016.1"/>
</dbReference>
<evidence type="ECO:0000259" key="1">
    <source>
        <dbReference type="PROSITE" id="PS51186"/>
    </source>
</evidence>
<dbReference type="InterPro" id="IPR000182">
    <property type="entry name" value="GNAT_dom"/>
</dbReference>
<dbReference type="Gene3D" id="3.40.630.30">
    <property type="match status" value="1"/>
</dbReference>
<keyword evidence="2" id="KW-0808">Transferase</keyword>
<keyword evidence="3" id="KW-1185">Reference proteome</keyword>
<name>A0A6L8UYN7_9BACL</name>
<dbReference type="EMBL" id="WTUZ01000016">
    <property type="protein sequence ID" value="MZQ83044.1"/>
    <property type="molecule type" value="Genomic_DNA"/>
</dbReference>
<protein>
    <submittedName>
        <fullName evidence="2">GNAT family N-acetyltransferase</fullName>
    </submittedName>
</protein>
<dbReference type="AlphaFoldDB" id="A0A6L8UYN7"/>
<dbReference type="GO" id="GO:0016747">
    <property type="term" value="F:acyltransferase activity, transferring groups other than amino-acyl groups"/>
    <property type="evidence" value="ECO:0007669"/>
    <property type="project" value="InterPro"/>
</dbReference>
<evidence type="ECO:0000313" key="2">
    <source>
        <dbReference type="EMBL" id="MZQ83044.1"/>
    </source>
</evidence>
<comment type="caution">
    <text evidence="2">The sequence shown here is derived from an EMBL/GenBank/DDBJ whole genome shotgun (WGS) entry which is preliminary data.</text>
</comment>
<reference evidence="2 3" key="1">
    <citation type="submission" date="2019-12" db="EMBL/GenBank/DDBJ databases">
        <title>Paenibacillus sp. nov. sp. isolated from soil.</title>
        <authorList>
            <person name="Kim J."/>
            <person name="Jeong S.E."/>
            <person name="Jung H.S."/>
            <person name="Jeon C.O."/>
        </authorList>
    </citation>
    <scope>NUCLEOTIDE SEQUENCE [LARGE SCALE GENOMIC DNA]</scope>
    <source>
        <strain evidence="2 3">5J-6</strain>
    </source>
</reference>